<evidence type="ECO:0000256" key="2">
    <source>
        <dbReference type="ARBA" id="ARBA00023239"/>
    </source>
</evidence>
<keyword evidence="5" id="KW-1185">Reference proteome</keyword>
<dbReference type="InterPro" id="IPR054545">
    <property type="entry name" value="ApeI-like"/>
</dbReference>
<name>A0A5B2XHG9_9PSEU</name>
<evidence type="ECO:0000259" key="3">
    <source>
        <dbReference type="Pfam" id="PF22818"/>
    </source>
</evidence>
<dbReference type="AlphaFoldDB" id="A0A5B2XHG9"/>
<reference evidence="4 5" key="1">
    <citation type="submission" date="2019-09" db="EMBL/GenBank/DDBJ databases">
        <title>Goodfellowia gen. nov., a new genus of the Pseudonocardineae related to Actinoalloteichus, containing Goodfellowia coeruleoviolacea gen. nov., comb. nov. gen. nov., comb. nov.</title>
        <authorList>
            <person name="Labeda D."/>
        </authorList>
    </citation>
    <scope>NUCLEOTIDE SEQUENCE [LARGE SCALE GENOMIC DNA]</scope>
    <source>
        <strain evidence="4 5">AN110305</strain>
    </source>
</reference>
<dbReference type="PANTHER" id="PTHR30272">
    <property type="entry name" value="3-HYDROXYACYL-[ACYL-CARRIER-PROTEIN] DEHYDRATASE"/>
    <property type="match status" value="1"/>
</dbReference>
<sequence length="124" mass="13515">MTPDFDGGPTREPGGGWTAVRDIAPAPAVFDAHFPRFPVLPGVLLLADLVNLARRAAPGEPAQWRLGAVRRVQFRHPVRPGDRVHLTANLLEDKENEVSCRAEATVDGRVVAVARRITLARRPA</sequence>
<dbReference type="GO" id="GO:0016829">
    <property type="term" value="F:lyase activity"/>
    <property type="evidence" value="ECO:0007669"/>
    <property type="project" value="UniProtKB-KW"/>
</dbReference>
<evidence type="ECO:0000313" key="4">
    <source>
        <dbReference type="EMBL" id="KAA2262624.1"/>
    </source>
</evidence>
<comment type="caution">
    <text evidence="4">The sequence shown here is derived from an EMBL/GenBank/DDBJ whole genome shotgun (WGS) entry which is preliminary data.</text>
</comment>
<dbReference type="PANTHER" id="PTHR30272:SF1">
    <property type="entry name" value="3-HYDROXYACYL-[ACYL-CARRIER-PROTEIN] DEHYDRATASE"/>
    <property type="match status" value="1"/>
</dbReference>
<keyword evidence="2" id="KW-0456">Lyase</keyword>
<feature type="domain" description="ApeI dehydratase-like" evidence="3">
    <location>
        <begin position="21"/>
        <end position="101"/>
    </location>
</feature>
<dbReference type="Pfam" id="PF22818">
    <property type="entry name" value="ApeI-like"/>
    <property type="match status" value="1"/>
</dbReference>
<dbReference type="InterPro" id="IPR013114">
    <property type="entry name" value="FabA_FabZ"/>
</dbReference>
<dbReference type="RefSeq" id="WP_149849603.1">
    <property type="nucleotide sequence ID" value="NZ_VUOB01000021.1"/>
</dbReference>
<dbReference type="OrthoDB" id="9787658at2"/>
<dbReference type="Proteomes" id="UP000323454">
    <property type="component" value="Unassembled WGS sequence"/>
</dbReference>
<dbReference type="Gene3D" id="3.10.129.10">
    <property type="entry name" value="Hotdog Thioesterase"/>
    <property type="match status" value="1"/>
</dbReference>
<proteinExistence type="inferred from homology"/>
<reference evidence="4 5" key="2">
    <citation type="submission" date="2019-09" db="EMBL/GenBank/DDBJ databases">
        <authorList>
            <person name="Jin C."/>
        </authorList>
    </citation>
    <scope>NUCLEOTIDE SEQUENCE [LARGE SCALE GENOMIC DNA]</scope>
    <source>
        <strain evidence="4 5">AN110305</strain>
    </source>
</reference>
<dbReference type="SUPFAM" id="SSF54637">
    <property type="entry name" value="Thioesterase/thiol ester dehydrase-isomerase"/>
    <property type="match status" value="1"/>
</dbReference>
<evidence type="ECO:0000256" key="1">
    <source>
        <dbReference type="ARBA" id="ARBA00009174"/>
    </source>
</evidence>
<accession>A0A5B2XHG9</accession>
<dbReference type="EMBL" id="VUOB01000021">
    <property type="protein sequence ID" value="KAA2262624.1"/>
    <property type="molecule type" value="Genomic_DNA"/>
</dbReference>
<comment type="similarity">
    <text evidence="1">Belongs to the thioester dehydratase family. FabZ subfamily.</text>
</comment>
<gene>
    <name evidence="4" type="ORF">F0L68_12030</name>
</gene>
<organism evidence="4 5">
    <name type="scientific">Solihabitans fulvus</name>
    <dbReference type="NCBI Taxonomy" id="1892852"/>
    <lineage>
        <taxon>Bacteria</taxon>
        <taxon>Bacillati</taxon>
        <taxon>Actinomycetota</taxon>
        <taxon>Actinomycetes</taxon>
        <taxon>Pseudonocardiales</taxon>
        <taxon>Pseudonocardiaceae</taxon>
        <taxon>Solihabitans</taxon>
    </lineage>
</organism>
<protein>
    <submittedName>
        <fullName evidence="4">Hydroxymyristoyl-ACP dehydratase</fullName>
    </submittedName>
</protein>
<dbReference type="InterPro" id="IPR029069">
    <property type="entry name" value="HotDog_dom_sf"/>
</dbReference>
<evidence type="ECO:0000313" key="5">
    <source>
        <dbReference type="Proteomes" id="UP000323454"/>
    </source>
</evidence>
<dbReference type="CDD" id="cd00493">
    <property type="entry name" value="FabA_FabZ"/>
    <property type="match status" value="1"/>
</dbReference>